<protein>
    <recommendedName>
        <fullName evidence="4">Transposase</fullName>
    </recommendedName>
</protein>
<name>A0ABP6CFR9_9ACTN</name>
<organism evidence="2 3">
    <name type="scientific">Actinomadura fulvescens</name>
    <dbReference type="NCBI Taxonomy" id="46160"/>
    <lineage>
        <taxon>Bacteria</taxon>
        <taxon>Bacillati</taxon>
        <taxon>Actinomycetota</taxon>
        <taxon>Actinomycetes</taxon>
        <taxon>Streptosporangiales</taxon>
        <taxon>Thermomonosporaceae</taxon>
        <taxon>Actinomadura</taxon>
    </lineage>
</organism>
<feature type="compositionally biased region" description="Polar residues" evidence="1">
    <location>
        <begin position="100"/>
        <end position="113"/>
    </location>
</feature>
<evidence type="ECO:0000313" key="3">
    <source>
        <dbReference type="Proteomes" id="UP001501509"/>
    </source>
</evidence>
<dbReference type="EMBL" id="BAAATD010000007">
    <property type="protein sequence ID" value="GAA2612198.1"/>
    <property type="molecule type" value="Genomic_DNA"/>
</dbReference>
<evidence type="ECO:0000313" key="2">
    <source>
        <dbReference type="EMBL" id="GAA2612198.1"/>
    </source>
</evidence>
<evidence type="ECO:0000256" key="1">
    <source>
        <dbReference type="SAM" id="MobiDB-lite"/>
    </source>
</evidence>
<proteinExistence type="predicted"/>
<dbReference type="Proteomes" id="UP001501509">
    <property type="component" value="Unassembled WGS sequence"/>
</dbReference>
<evidence type="ECO:0008006" key="4">
    <source>
        <dbReference type="Google" id="ProtNLM"/>
    </source>
</evidence>
<sequence>MPPPVLLRIVPPKNSHDRKAPPWPDRASRPDRDRPSRKVLRLPTIRGQFGDLAIDAARDQMSYLGLLAELLMAKCADRTRRRSERRIKAGAFPREKSLRAFTSTPIPTSTRLPSTPWPPSW</sequence>
<keyword evidence="3" id="KW-1185">Reference proteome</keyword>
<accession>A0ABP6CFR9</accession>
<feature type="compositionally biased region" description="Basic and acidic residues" evidence="1">
    <location>
        <begin position="14"/>
        <end position="36"/>
    </location>
</feature>
<feature type="region of interest" description="Disordered" evidence="1">
    <location>
        <begin position="78"/>
        <end position="121"/>
    </location>
</feature>
<reference evidence="3" key="1">
    <citation type="journal article" date="2019" name="Int. J. Syst. Evol. Microbiol.">
        <title>The Global Catalogue of Microorganisms (GCM) 10K type strain sequencing project: providing services to taxonomists for standard genome sequencing and annotation.</title>
        <authorList>
            <consortium name="The Broad Institute Genomics Platform"/>
            <consortium name="The Broad Institute Genome Sequencing Center for Infectious Disease"/>
            <person name="Wu L."/>
            <person name="Ma J."/>
        </authorList>
    </citation>
    <scope>NUCLEOTIDE SEQUENCE [LARGE SCALE GENOMIC DNA]</scope>
    <source>
        <strain evidence="3">JCM 6833</strain>
    </source>
</reference>
<feature type="region of interest" description="Disordered" evidence="1">
    <location>
        <begin position="1"/>
        <end position="37"/>
    </location>
</feature>
<gene>
    <name evidence="2" type="ORF">GCM10010411_53620</name>
</gene>
<comment type="caution">
    <text evidence="2">The sequence shown here is derived from an EMBL/GenBank/DDBJ whole genome shotgun (WGS) entry which is preliminary data.</text>
</comment>